<dbReference type="EMBL" id="JAGIZQ010000002">
    <property type="protein sequence ID" value="KAH6641262.1"/>
    <property type="molecule type" value="Genomic_DNA"/>
</dbReference>
<sequence length="164" mass="19503">KPLRVLVQTKTHLVPGDKSTYSPTRMTEMENRICRHVWQRDQQQDSERMFSYNTYLMIDNLDCWFLVDHHGFDPRPDVDPPVLWYKWTGTELYKVVPLHLRDPKPERTPLSPAQEILRQRGSLWRTLAMGLGVLDRHIQFVKEHPDHAEWVKTHLPAELWGEVE</sequence>
<keyword evidence="2" id="KW-1185">Reference proteome</keyword>
<feature type="non-terminal residue" evidence="1">
    <location>
        <position position="164"/>
    </location>
</feature>
<name>A0ACB7PI45_9PEZI</name>
<evidence type="ECO:0000313" key="1">
    <source>
        <dbReference type="EMBL" id="KAH6641262.1"/>
    </source>
</evidence>
<organism evidence="1 2">
    <name type="scientific">Chaetomium tenue</name>
    <dbReference type="NCBI Taxonomy" id="1854479"/>
    <lineage>
        <taxon>Eukaryota</taxon>
        <taxon>Fungi</taxon>
        <taxon>Dikarya</taxon>
        <taxon>Ascomycota</taxon>
        <taxon>Pezizomycotina</taxon>
        <taxon>Sordariomycetes</taxon>
        <taxon>Sordariomycetidae</taxon>
        <taxon>Sordariales</taxon>
        <taxon>Chaetomiaceae</taxon>
        <taxon>Chaetomium</taxon>
    </lineage>
</organism>
<feature type="non-terminal residue" evidence="1">
    <location>
        <position position="1"/>
    </location>
</feature>
<gene>
    <name evidence="1" type="ORF">F5144DRAFT_463765</name>
</gene>
<comment type="caution">
    <text evidence="1">The sequence shown here is derived from an EMBL/GenBank/DDBJ whole genome shotgun (WGS) entry which is preliminary data.</text>
</comment>
<accession>A0ACB7PI45</accession>
<proteinExistence type="predicted"/>
<evidence type="ECO:0000313" key="2">
    <source>
        <dbReference type="Proteomes" id="UP000724584"/>
    </source>
</evidence>
<dbReference type="Proteomes" id="UP000724584">
    <property type="component" value="Unassembled WGS sequence"/>
</dbReference>
<protein>
    <submittedName>
        <fullName evidence="1">Uncharacterized protein</fullName>
    </submittedName>
</protein>
<reference evidence="1 2" key="1">
    <citation type="journal article" date="2021" name="Nat. Commun.">
        <title>Genetic determinants of endophytism in the Arabidopsis root mycobiome.</title>
        <authorList>
            <person name="Mesny F."/>
            <person name="Miyauchi S."/>
            <person name="Thiergart T."/>
            <person name="Pickel B."/>
            <person name="Atanasova L."/>
            <person name="Karlsson M."/>
            <person name="Huettel B."/>
            <person name="Barry K.W."/>
            <person name="Haridas S."/>
            <person name="Chen C."/>
            <person name="Bauer D."/>
            <person name="Andreopoulos W."/>
            <person name="Pangilinan J."/>
            <person name="LaButti K."/>
            <person name="Riley R."/>
            <person name="Lipzen A."/>
            <person name="Clum A."/>
            <person name="Drula E."/>
            <person name="Henrissat B."/>
            <person name="Kohler A."/>
            <person name="Grigoriev I.V."/>
            <person name="Martin F.M."/>
            <person name="Hacquard S."/>
        </authorList>
    </citation>
    <scope>NUCLEOTIDE SEQUENCE [LARGE SCALE GENOMIC DNA]</scope>
    <source>
        <strain evidence="1 2">MPI-SDFR-AT-0079</strain>
    </source>
</reference>